<evidence type="ECO:0000313" key="1">
    <source>
        <dbReference type="EMBL" id="WQJ53787.1"/>
    </source>
</evidence>
<reference evidence="1 2" key="1">
    <citation type="submission" date="2023-11" db="EMBL/GenBank/DDBJ databases">
        <authorList>
            <person name="Cook R."/>
            <person name="Crisci M."/>
            <person name="Pye H."/>
            <person name="Adriaenssens E."/>
            <person name="Santini J."/>
        </authorList>
    </citation>
    <scope>NUCLEOTIDE SEQUENCE [LARGE SCALE GENOMIC DNA]</scope>
    <source>
        <strain evidence="1">Lak_Megaphage_Sonny</strain>
    </source>
</reference>
<proteinExistence type="predicted"/>
<dbReference type="Proteomes" id="UP001358193">
    <property type="component" value="Segment"/>
</dbReference>
<organism evidence="1 2">
    <name type="scientific">phage Lak_Megaphage_Sonny</name>
    <dbReference type="NCBI Taxonomy" id="3109229"/>
    <lineage>
        <taxon>Viruses</taxon>
        <taxon>Duplodnaviria</taxon>
        <taxon>Heunggongvirae</taxon>
        <taxon>Uroviricota</taxon>
        <taxon>Caudoviricetes</taxon>
        <taxon>Caudoviricetes code 15 clade</taxon>
    </lineage>
</organism>
<sequence length="298" mass="35821">MNRLYKKIYEAVNTGIQKSLVLNDEDDVSIIYQHKKIANDSNIISYFVNELRNNYNAESYYRLITYHKETGYMYEPENINELLKIFSIIRRDCNIKQFEIDLSWVNTKNALSFILEDDSEILLHEYDNQNVKFIKFINVHAYHDLGVCDHPIIIHKNLEFEKWVPWNRTKPNKKNFWLSDNKSFDEALIDFDGYEHTYENTNIEYGEETYSNYPAIYQCINNFDFPGYKAYLPAMAELRFIGECYQEVFLQYLLKMIHSSQEEYFEMHKDIWWSSSEYSYDKVTLCRDEDPTFSCINL</sequence>
<keyword evidence="2" id="KW-1185">Reference proteome</keyword>
<accession>A0ABZ0Z6C2</accession>
<dbReference type="EMBL" id="OR769223">
    <property type="protein sequence ID" value="WQJ53787.1"/>
    <property type="molecule type" value="Genomic_DNA"/>
</dbReference>
<protein>
    <submittedName>
        <fullName evidence="1">Uncharacterized protein</fullName>
    </submittedName>
</protein>
<evidence type="ECO:0000313" key="2">
    <source>
        <dbReference type="Proteomes" id="UP001358193"/>
    </source>
</evidence>
<name>A0ABZ0Z6C2_9CAUD</name>